<proteinExistence type="predicted"/>
<name>A0A9X1IQK2_9SPHN</name>
<evidence type="ECO:0000256" key="1">
    <source>
        <dbReference type="ARBA" id="ARBA00022612"/>
    </source>
</evidence>
<dbReference type="Pfam" id="PF17289">
    <property type="entry name" value="Terminase_6C"/>
    <property type="match status" value="1"/>
</dbReference>
<accession>A0A9X1IQK2</accession>
<dbReference type="Gene3D" id="3.40.50.300">
    <property type="entry name" value="P-loop containing nucleotide triphosphate hydrolases"/>
    <property type="match status" value="1"/>
</dbReference>
<feature type="domain" description="Terminase large subunit gp17-like C-terminal" evidence="2">
    <location>
        <begin position="295"/>
        <end position="442"/>
    </location>
</feature>
<dbReference type="InterPro" id="IPR035421">
    <property type="entry name" value="Terminase_6C"/>
</dbReference>
<evidence type="ECO:0000259" key="2">
    <source>
        <dbReference type="Pfam" id="PF17289"/>
    </source>
</evidence>
<dbReference type="Proteomes" id="UP001138757">
    <property type="component" value="Unassembled WGS sequence"/>
</dbReference>
<comment type="caution">
    <text evidence="3">The sequence shown here is derived from an EMBL/GenBank/DDBJ whole genome shotgun (WGS) entry which is preliminary data.</text>
</comment>
<evidence type="ECO:0000313" key="3">
    <source>
        <dbReference type="EMBL" id="MBT2186704.1"/>
    </source>
</evidence>
<organism evidence="3 4">
    <name type="scientific">Sphingobium nicotianae</name>
    <dbReference type="NCBI Taxonomy" id="2782607"/>
    <lineage>
        <taxon>Bacteria</taxon>
        <taxon>Pseudomonadati</taxon>
        <taxon>Pseudomonadota</taxon>
        <taxon>Alphaproteobacteria</taxon>
        <taxon>Sphingomonadales</taxon>
        <taxon>Sphingomonadaceae</taxon>
        <taxon>Sphingobium</taxon>
    </lineage>
</organism>
<protein>
    <submittedName>
        <fullName evidence="3">Terminase family protein</fullName>
    </submittedName>
</protein>
<reference evidence="3" key="1">
    <citation type="submission" date="2021-05" db="EMBL/GenBank/DDBJ databases">
        <title>Genome of Sphingobium sp. strain.</title>
        <authorList>
            <person name="Fan R."/>
        </authorList>
    </citation>
    <scope>NUCLEOTIDE SEQUENCE</scope>
    <source>
        <strain evidence="3">H33</strain>
    </source>
</reference>
<dbReference type="Pfam" id="PF03237">
    <property type="entry name" value="Terminase_6N"/>
    <property type="match status" value="1"/>
</dbReference>
<evidence type="ECO:0000313" key="4">
    <source>
        <dbReference type="Proteomes" id="UP001138757"/>
    </source>
</evidence>
<keyword evidence="1" id="KW-1188">Viral release from host cell</keyword>
<dbReference type="EMBL" id="JAHGAW010000004">
    <property type="protein sequence ID" value="MBT2186704.1"/>
    <property type="molecule type" value="Genomic_DNA"/>
</dbReference>
<dbReference type="AlphaFoldDB" id="A0A9X1IQK2"/>
<keyword evidence="4" id="KW-1185">Reference proteome</keyword>
<dbReference type="InterPro" id="IPR027417">
    <property type="entry name" value="P-loop_NTPase"/>
</dbReference>
<sequence length="456" mass="47576">MNFIREIFAARLRTAEKRARVLGGLNDGERDVWQSAWREWAHAGQVPPPGDWRTWVLMAGRGFGKTRAGAQWVAAMVRAAAAAGDGAAGAGEPLRIALVAATADEARRIMVEGRSGILAIAAEAGAGAGRDVQARPRFEPSRQRVIWPCGAEAALFSGANPEALRGPEHHYAWCDELAKWRHPEETWDMLQLGLRAGERPRALVTTTPREGSAVLTRILAMADTVKTGGASGVNPHLPDAWLAAVTAEYGDTRLGRQELGGELIADLRGTLWPAALIEASRGAAVEPAALVRVVIGVDPPASAAGVCGIVACGLDGRGIGHVLADETVEGRSPDGWARAVAAAAERHGADRVIAEGNQGGDMVRSVLASAGLRMAVTLVSATRSKAARAEPAAGLFEAGRARFAGRFPVLEAQLAGLIAGGGYEGPGRSPDRADAMVWALHALMLAPGGAPSVRVP</sequence>
<gene>
    <name evidence="3" type="ORF">KK488_07045</name>
</gene>
<dbReference type="Gene3D" id="3.30.420.240">
    <property type="match status" value="1"/>
</dbReference>
<dbReference type="RefSeq" id="WP_214622455.1">
    <property type="nucleotide sequence ID" value="NZ_JAHGAW010000004.1"/>
</dbReference>